<proteinExistence type="predicted"/>
<dbReference type="EMBL" id="RXOL01000002">
    <property type="protein sequence ID" value="RVQ67863.1"/>
    <property type="molecule type" value="Genomic_DNA"/>
</dbReference>
<dbReference type="OrthoDB" id="9763405at2"/>
<dbReference type="AlphaFoldDB" id="A0A437GYX7"/>
<evidence type="ECO:0000313" key="2">
    <source>
        <dbReference type="Proteomes" id="UP000283003"/>
    </source>
</evidence>
<dbReference type="PANTHER" id="PTHR33361:SF16">
    <property type="entry name" value="DUF885 DOMAIN-CONTAINING PROTEIN"/>
    <property type="match status" value="1"/>
</dbReference>
<comment type="caution">
    <text evidence="1">The sequence shown here is derived from an EMBL/GenBank/DDBJ whole genome shotgun (WGS) entry which is preliminary data.</text>
</comment>
<protein>
    <submittedName>
        <fullName evidence="1">DUF885 domain-containing protein</fullName>
    </submittedName>
</protein>
<evidence type="ECO:0000313" key="1">
    <source>
        <dbReference type="EMBL" id="RVQ67863.1"/>
    </source>
</evidence>
<dbReference type="PANTHER" id="PTHR33361">
    <property type="entry name" value="GLR0591 PROTEIN"/>
    <property type="match status" value="1"/>
</dbReference>
<accession>A0A437GYX7</accession>
<reference evidence="1 2" key="1">
    <citation type="submission" date="2018-12" db="EMBL/GenBank/DDBJ databases">
        <title>Croceicoccus ponticola sp. nov., a lipolytic bacterium isolated from seawater.</title>
        <authorList>
            <person name="Yoon J.-H."/>
        </authorList>
    </citation>
    <scope>NUCLEOTIDE SEQUENCE [LARGE SCALE GENOMIC DNA]</scope>
    <source>
        <strain evidence="1 2">GM-16</strain>
    </source>
</reference>
<name>A0A437GYX7_9SPHN</name>
<dbReference type="InterPro" id="IPR010281">
    <property type="entry name" value="DUF885"/>
</dbReference>
<keyword evidence="2" id="KW-1185">Reference proteome</keyword>
<gene>
    <name evidence="1" type="ORF">EKN06_06890</name>
</gene>
<dbReference type="Proteomes" id="UP000283003">
    <property type="component" value="Unassembled WGS sequence"/>
</dbReference>
<dbReference type="Pfam" id="PF05960">
    <property type="entry name" value="DUF885"/>
    <property type="match status" value="1"/>
</dbReference>
<organism evidence="1 2">
    <name type="scientific">Croceicoccus ponticola</name>
    <dbReference type="NCBI Taxonomy" id="2217664"/>
    <lineage>
        <taxon>Bacteria</taxon>
        <taxon>Pseudomonadati</taxon>
        <taxon>Pseudomonadota</taxon>
        <taxon>Alphaproteobacteria</taxon>
        <taxon>Sphingomonadales</taxon>
        <taxon>Erythrobacteraceae</taxon>
        <taxon>Croceicoccus</taxon>
    </lineage>
</organism>
<sequence>MLAGASTLMLSACAMEAERPATPTSTATVADKVRSQAMAAFFDAYDKAELARSPEGKSYRGIRDGDYGKWDDYTEAAEAANYAADQQAAAAMRATFDPATLSAQDRLSYALFDYSAQQSARMHRFRDHGYPFNQMSGMQSAPAAFLINIHSIEDAAQAEAYIDRIAGIGPMLTTIIARSSVDADKGLMPPKWVYDRVLSDIDNQIEPVGPDFAGNAIIDDFAEKIAKIELDDATRADMMARARAAWGTSARPAYLTLRKEMVRQKAMAGTDDGVWHLPEGDVYYDGLLNRYTTTDLTADQIHDLGVRNVTRIHDEMRTIMKQVGFTGTLQEFFEYTRTDPRFYYTTRESYLDEVQQHLTAMEAALPQYFGTLPADPLKVKAVEPFREATAGKAFYQSPAPDGSRPGTYYVNLFRLDAMSKNELEALVYHEGLPGHHLQLSIQTGLDELPAFRRFGGYTAYSEGWGLYAEELAKDMGFYKDPYHDFGRLQMELWRACRLVVDTGIHRKRWTREQAIQYLMENTPNPQSDVTKAIERYIVYPGQATSYMIGKLKIMELRERARTELGAEFDIRAFHDVVLENGPLPLAVLESNVDAWIAAHKR</sequence>